<protein>
    <recommendedName>
        <fullName evidence="3">F-box domain protein</fullName>
    </recommendedName>
</protein>
<organism evidence="1 2">
    <name type="scientific">Entomortierella chlamydospora</name>
    <dbReference type="NCBI Taxonomy" id="101097"/>
    <lineage>
        <taxon>Eukaryota</taxon>
        <taxon>Fungi</taxon>
        <taxon>Fungi incertae sedis</taxon>
        <taxon>Mucoromycota</taxon>
        <taxon>Mortierellomycotina</taxon>
        <taxon>Mortierellomycetes</taxon>
        <taxon>Mortierellales</taxon>
        <taxon>Mortierellaceae</taxon>
        <taxon>Entomortierella</taxon>
    </lineage>
</organism>
<keyword evidence="2" id="KW-1185">Reference proteome</keyword>
<dbReference type="Proteomes" id="UP000703661">
    <property type="component" value="Unassembled WGS sequence"/>
</dbReference>
<dbReference type="Gene3D" id="3.80.10.10">
    <property type="entry name" value="Ribonuclease Inhibitor"/>
    <property type="match status" value="1"/>
</dbReference>
<dbReference type="AlphaFoldDB" id="A0A9P6MSS8"/>
<dbReference type="EMBL" id="JAAAID010001031">
    <property type="protein sequence ID" value="KAG0012136.1"/>
    <property type="molecule type" value="Genomic_DNA"/>
</dbReference>
<reference evidence="1" key="1">
    <citation type="journal article" date="2020" name="Fungal Divers.">
        <title>Resolving the Mortierellaceae phylogeny through synthesis of multi-gene phylogenetics and phylogenomics.</title>
        <authorList>
            <person name="Vandepol N."/>
            <person name="Liber J."/>
            <person name="Desiro A."/>
            <person name="Na H."/>
            <person name="Kennedy M."/>
            <person name="Barry K."/>
            <person name="Grigoriev I.V."/>
            <person name="Miller A.N."/>
            <person name="O'Donnell K."/>
            <person name="Stajich J.E."/>
            <person name="Bonito G."/>
        </authorList>
    </citation>
    <scope>NUCLEOTIDE SEQUENCE</scope>
    <source>
        <strain evidence="1">NRRL 2769</strain>
    </source>
</reference>
<dbReference type="OrthoDB" id="2335874at2759"/>
<comment type="caution">
    <text evidence="1">The sequence shown here is derived from an EMBL/GenBank/DDBJ whole genome shotgun (WGS) entry which is preliminary data.</text>
</comment>
<sequence>MDIGLRSILSLVPNPLTGFELHNSNSNAPGPLSFEVLQSRHFQSLERLSLKGCSGFTSKMAQSVLENSPKLEYFAADYICMNDIAQSPTPWACESSLKELWIFFARQEGQGHLNSLVFGMIASLRRLEKLDLSMDMINLPAYPNAIQESARLGRSLSLRLDAGLGQLENLKRLEYLGFDRTTQKLEKMDVGWMASTWRRLATVSGKLSDGEERHKELAEVFLERSVICPVQRFSYEYEKEEYGRYFELEGAHTDSDDEY</sequence>
<evidence type="ECO:0008006" key="3">
    <source>
        <dbReference type="Google" id="ProtNLM"/>
    </source>
</evidence>
<gene>
    <name evidence="1" type="ORF">BGZ80_000185</name>
</gene>
<dbReference type="SUPFAM" id="SSF52047">
    <property type="entry name" value="RNI-like"/>
    <property type="match status" value="1"/>
</dbReference>
<proteinExistence type="predicted"/>
<evidence type="ECO:0000313" key="2">
    <source>
        <dbReference type="Proteomes" id="UP000703661"/>
    </source>
</evidence>
<dbReference type="InterPro" id="IPR032675">
    <property type="entry name" value="LRR_dom_sf"/>
</dbReference>
<evidence type="ECO:0000313" key="1">
    <source>
        <dbReference type="EMBL" id="KAG0012136.1"/>
    </source>
</evidence>
<name>A0A9P6MSS8_9FUNG</name>
<accession>A0A9P6MSS8</accession>